<dbReference type="EMBL" id="CP029077">
    <property type="protein sequence ID" value="QED22843.1"/>
    <property type="molecule type" value="Genomic_DNA"/>
</dbReference>
<feature type="compositionally biased region" description="Polar residues" evidence="6">
    <location>
        <begin position="179"/>
        <end position="188"/>
    </location>
</feature>
<feature type="region of interest" description="Disordered" evidence="6">
    <location>
        <begin position="149"/>
        <end position="188"/>
    </location>
</feature>
<dbReference type="InterPro" id="IPR005498">
    <property type="entry name" value="T4SS_VirB10/TraB/TrbI"/>
</dbReference>
<name>A0A5B8XBW5_9RICK</name>
<protein>
    <submittedName>
        <fullName evidence="8">Type IV secretion system protein VirB10</fullName>
    </submittedName>
</protein>
<proteinExistence type="inferred from homology"/>
<feature type="region of interest" description="Disordered" evidence="6">
    <location>
        <begin position="203"/>
        <end position="226"/>
    </location>
</feature>
<dbReference type="OrthoDB" id="9807354at2"/>
<evidence type="ECO:0000313" key="9">
    <source>
        <dbReference type="Proteomes" id="UP000321934"/>
    </source>
</evidence>
<comment type="similarity">
    <text evidence="2">Belongs to the TrbI/VirB10 family.</text>
</comment>
<keyword evidence="9" id="KW-1185">Reference proteome</keyword>
<dbReference type="AlphaFoldDB" id="A0A5B8XBW5"/>
<dbReference type="Pfam" id="PF03743">
    <property type="entry name" value="TrbI"/>
    <property type="match status" value="1"/>
</dbReference>
<keyword evidence="5 7" id="KW-0472">Membrane</keyword>
<feature type="compositionally biased region" description="Basic and acidic residues" evidence="6">
    <location>
        <begin position="59"/>
        <end position="70"/>
    </location>
</feature>
<feature type="compositionally biased region" description="Polar residues" evidence="6">
    <location>
        <begin position="109"/>
        <end position="120"/>
    </location>
</feature>
<evidence type="ECO:0000256" key="2">
    <source>
        <dbReference type="ARBA" id="ARBA00010265"/>
    </source>
</evidence>
<reference evidence="8 9" key="1">
    <citation type="journal article" date="2019" name="ISME J.">
        <title>Deianiraea, an extracellular bacterium associated with the ciliate Paramecium, suggests an alternative scenario for the evolution of Rickettsiales.</title>
        <authorList>
            <person name="Castelli M."/>
            <person name="Sabaneyeva E."/>
            <person name="Lanzoni O."/>
            <person name="Lebedeva N."/>
            <person name="Floriano A.M."/>
            <person name="Gaiarsa S."/>
            <person name="Benken K."/>
            <person name="Modeo L."/>
            <person name="Bandi C."/>
            <person name="Potekhin A."/>
            <person name="Sassera D."/>
            <person name="Petroni G."/>
        </authorList>
    </citation>
    <scope>NUCLEOTIDE SEQUENCE [LARGE SCALE GENOMIC DNA]</scope>
    <source>
        <strain evidence="8">CyL4-1</strain>
    </source>
</reference>
<evidence type="ECO:0000313" key="8">
    <source>
        <dbReference type="EMBL" id="QED22843.1"/>
    </source>
</evidence>
<gene>
    <name evidence="8" type="ORF">Deia_00029</name>
</gene>
<feature type="compositionally biased region" description="Basic and acidic residues" evidence="6">
    <location>
        <begin position="217"/>
        <end position="226"/>
    </location>
</feature>
<dbReference type="CDD" id="cd16429">
    <property type="entry name" value="VirB10"/>
    <property type="match status" value="1"/>
</dbReference>
<evidence type="ECO:0000256" key="5">
    <source>
        <dbReference type="ARBA" id="ARBA00023136"/>
    </source>
</evidence>
<comment type="subcellular location">
    <subcellularLocation>
        <location evidence="1">Membrane</location>
        <topology evidence="1">Single-pass membrane protein</topology>
    </subcellularLocation>
</comment>
<dbReference type="InterPro" id="IPR042217">
    <property type="entry name" value="T4SS_VirB10/TrbI"/>
</dbReference>
<evidence type="ECO:0000256" key="1">
    <source>
        <dbReference type="ARBA" id="ARBA00004167"/>
    </source>
</evidence>
<feature type="compositionally biased region" description="Low complexity" evidence="6">
    <location>
        <begin position="205"/>
        <end position="215"/>
    </location>
</feature>
<evidence type="ECO:0000256" key="6">
    <source>
        <dbReference type="SAM" id="MobiDB-lite"/>
    </source>
</evidence>
<dbReference type="Gene3D" id="2.40.128.260">
    <property type="entry name" value="Type IV secretion system, VirB10/TraB/TrbI"/>
    <property type="match status" value="1"/>
</dbReference>
<evidence type="ECO:0000256" key="7">
    <source>
        <dbReference type="SAM" id="Phobius"/>
    </source>
</evidence>
<dbReference type="Proteomes" id="UP000321934">
    <property type="component" value="Chromosome"/>
</dbReference>
<keyword evidence="3 7" id="KW-0812">Transmembrane</keyword>
<evidence type="ECO:0000256" key="4">
    <source>
        <dbReference type="ARBA" id="ARBA00022989"/>
    </source>
</evidence>
<keyword evidence="4 7" id="KW-1133">Transmembrane helix</keyword>
<organism evidence="8 9">
    <name type="scientific">Candidatus Deianiraea vastatrix</name>
    <dbReference type="NCBI Taxonomy" id="2163644"/>
    <lineage>
        <taxon>Bacteria</taxon>
        <taxon>Pseudomonadati</taxon>
        <taxon>Pseudomonadota</taxon>
        <taxon>Alphaproteobacteria</taxon>
        <taxon>Rickettsiales</taxon>
        <taxon>Candidatus Deianiraeaceae</taxon>
        <taxon>Candidatus Deianiraea</taxon>
    </lineage>
</organism>
<feature type="transmembrane region" description="Helical" evidence="7">
    <location>
        <begin position="35"/>
        <end position="53"/>
    </location>
</feature>
<sequence>MQAKKDNTPAEDLDEEEADSSGQGAKVKKAKIKRMVQIILAILGVVFMLYNVVFSNDGGSKKDDGGKDEESQVQQPPDLPQNFAKDPIPDSKNKSAVAPKEIQEFDAQSAKNVSNPSIPSVSAPDVPPLPDFNFSKPELIKDKNALKDNNTNITINNNNQLPPPPSLDMPKMPDPVVASQPSSDTPVQNPDVVVEAKKKEMFAFSNGNSSGSQSSGKKKESGGTGEKDFIIYDTSKLVEVSKNSQNPNATITTTANLENTIGIGKMMDVVLETAINSQLPGPVRGIVSRDVFAEAGAKILIPKGTRVYGTYSSTVTRGQSRLNITWSRVIRPDGVIISMSSSASDQFGRAGIEGDVDNRYSEIFSNSILLSFVTLGAAIALEKITGNTNGQTQVVNSNGSVATSNINPINMAAQSVISNTTDIVNNLTNGAISLAPIVTLPQGTRIKVIVNQDIVVPDYKKQTL</sequence>
<evidence type="ECO:0000256" key="3">
    <source>
        <dbReference type="ARBA" id="ARBA00022692"/>
    </source>
</evidence>
<feature type="region of interest" description="Disordered" evidence="6">
    <location>
        <begin position="1"/>
        <end position="28"/>
    </location>
</feature>
<feature type="compositionally biased region" description="Acidic residues" evidence="6">
    <location>
        <begin position="9"/>
        <end position="19"/>
    </location>
</feature>
<feature type="region of interest" description="Disordered" evidence="6">
    <location>
        <begin position="59"/>
        <end position="136"/>
    </location>
</feature>
<accession>A0A5B8XBW5</accession>
<feature type="compositionally biased region" description="Low complexity" evidence="6">
    <location>
        <begin position="149"/>
        <end position="159"/>
    </location>
</feature>
<dbReference type="GO" id="GO:0016020">
    <property type="term" value="C:membrane"/>
    <property type="evidence" value="ECO:0007669"/>
    <property type="project" value="UniProtKB-SubCell"/>
</dbReference>
<dbReference type="RefSeq" id="WP_146820155.1">
    <property type="nucleotide sequence ID" value="NZ_CP029077.1"/>
</dbReference>